<dbReference type="Gene3D" id="1.10.510.10">
    <property type="entry name" value="Transferase(Phosphotransferase) domain 1"/>
    <property type="match status" value="1"/>
</dbReference>
<dbReference type="GO" id="GO:0004674">
    <property type="term" value="F:protein serine/threonine kinase activity"/>
    <property type="evidence" value="ECO:0007669"/>
    <property type="project" value="UniProtKB-KW"/>
</dbReference>
<evidence type="ECO:0000259" key="2">
    <source>
        <dbReference type="PROSITE" id="PS50011"/>
    </source>
</evidence>
<dbReference type="PANTHER" id="PTHR15599">
    <property type="entry name" value="RTDR1"/>
    <property type="match status" value="1"/>
</dbReference>
<dbReference type="InterPro" id="IPR042856">
    <property type="entry name" value="RSP14"/>
</dbReference>
<dbReference type="Gene3D" id="1.25.10.10">
    <property type="entry name" value="Leucine-rich Repeat Variant"/>
    <property type="match status" value="4"/>
</dbReference>
<comment type="caution">
    <text evidence="3">The sequence shown here is derived from an EMBL/GenBank/DDBJ whole genome shotgun (WGS) entry which is preliminary data.</text>
</comment>
<dbReference type="PROSITE" id="PS50011">
    <property type="entry name" value="PROTEIN_KINASE_DOM"/>
    <property type="match status" value="1"/>
</dbReference>
<dbReference type="SUPFAM" id="SSF56112">
    <property type="entry name" value="Protein kinase-like (PK-like)"/>
    <property type="match status" value="1"/>
</dbReference>
<keyword evidence="3" id="KW-0418">Kinase</keyword>
<dbReference type="InterPro" id="IPR000719">
    <property type="entry name" value="Prot_kinase_dom"/>
</dbReference>
<proteinExistence type="predicted"/>
<dbReference type="InterPro" id="IPR000225">
    <property type="entry name" value="Armadillo"/>
</dbReference>
<dbReference type="Proteomes" id="UP001281761">
    <property type="component" value="Unassembled WGS sequence"/>
</dbReference>
<evidence type="ECO:0000313" key="3">
    <source>
        <dbReference type="EMBL" id="KAK2954459.1"/>
    </source>
</evidence>
<feature type="repeat" description="ARM" evidence="1">
    <location>
        <begin position="1716"/>
        <end position="1760"/>
    </location>
</feature>
<accession>A0ABQ9XSP6</accession>
<dbReference type="SUPFAM" id="SSF48371">
    <property type="entry name" value="ARM repeat"/>
    <property type="match status" value="4"/>
</dbReference>
<reference evidence="3 4" key="1">
    <citation type="journal article" date="2022" name="bioRxiv">
        <title>Genomics of Preaxostyla Flagellates Illuminates Evolutionary Transitions and the Path Towards Mitochondrial Loss.</title>
        <authorList>
            <person name="Novak L.V.F."/>
            <person name="Treitli S.C."/>
            <person name="Pyrih J."/>
            <person name="Halakuc P."/>
            <person name="Pipaliya S.V."/>
            <person name="Vacek V."/>
            <person name="Brzon O."/>
            <person name="Soukal P."/>
            <person name="Eme L."/>
            <person name="Dacks J.B."/>
            <person name="Karnkowska A."/>
            <person name="Elias M."/>
            <person name="Hampl V."/>
        </authorList>
    </citation>
    <scope>NUCLEOTIDE SEQUENCE [LARGE SCALE GENOMIC DNA]</scope>
    <source>
        <strain evidence="3">NAU3</strain>
        <tissue evidence="3">Gut</tissue>
    </source>
</reference>
<keyword evidence="4" id="KW-1185">Reference proteome</keyword>
<dbReference type="InterPro" id="IPR011989">
    <property type="entry name" value="ARM-like"/>
</dbReference>
<feature type="domain" description="Protein kinase" evidence="2">
    <location>
        <begin position="7"/>
        <end position="252"/>
    </location>
</feature>
<name>A0ABQ9XSP6_9EUKA</name>
<dbReference type="EMBL" id="JARBJD010000078">
    <property type="protein sequence ID" value="KAK2954459.1"/>
    <property type="molecule type" value="Genomic_DNA"/>
</dbReference>
<protein>
    <submittedName>
        <fullName evidence="3">Serine/threonine protein kinase</fullName>
    </submittedName>
</protein>
<dbReference type="PANTHER" id="PTHR15599:SF1">
    <property type="entry name" value="RADIAL SPOKE HEAD 14 HOMOLOG"/>
    <property type="match status" value="1"/>
</dbReference>
<sequence length="2205" mass="242236">MSFEDTYSESKPLANSILGKTSIVDRKRDSKQYCVKEIDESQVKDKRAFDDAFRTLRSIASTALFPIVDYRREGGKFYIVTPLATNGTFEKLISEQKESQTPVSEENIWKYLAQIATALKQLEDESMIHGNLKSHNVLFDQDGNVRVADPFLITLLNITPEVLSNRPSSAPEVSDTNLGDITSDLFSVGVILYELMSFEHPYGGEKANAKSPVPKPLPGTYSVELSKLVLSLVSVKPANRPSLAAILKNPKIAPLLVPSGNLTDLCLDLARADNIWDVIGLVEHLADLVPNVDTRERNKAVVQGELVQSLRYLLNKEKEYNSAIAACVGTIVFHLARVLPFHASYFATPEPQPKTQPAPSMLDLLVRVVTTSSNTNDIPLITAQAISKIVSVCPPELRVTLFEEKNLGEALLRLTLHSADEVREKASEALLSIAMSGVETEPKDDAPNRLKAKYDSYETAQSSLLKLVEKAPAVAPNPKEKKEPTKEEDIQVDIALNAAAALAIFHKGSSLPEELYPILPHLTLAVATQNKTPTNAIPAKMAFRSLALQEGKKFAAAIHTQEPVTALDKLPLPCTLLQNKLVSFKPSKDAKLAALRSTLEWLEMLLKFASDDTEAALSLETDLFADLQTLFKQTNAKSGDPVQADPSDPVARLCCAIIHDLCDGNALAVDIIDKLIASNLHTTLITTIAKTGAAVTSSMLEALHSFSFGRASQMKTLIDAGVVDVLVDALDAKDPNAADTACVTLSAFVALSGEDPATFREKKRDDKVYKTFVKHQQAFEKTWFSSQLHQYQEHVERGHEHIRHGSPDEAPLAPKEYVFVKGKHDMCALHSAVCLAMMYKGSELPLTYQAILLYLYPVALAIPHSPHGGNARYALAVLAEGKGEENLKKSIVSSTYAASLPSLILANEALRTLSKDAKLAIADEGFFGRMFQYLSQLLKTKSLGKNTKAVKATLPALETERTWVCLVMSVAHKVLVDCNHSTEELFYSNLPVPVVALLQELKVDNTEHSDLIRIGTSLLFEICTECELDEELETLADLGAVKAATPFLLHSSPDVSTNCAFVISRVVAGQWRLLQDSCAVGCEHEHEPASHPCFAEMETTKLDDTLFALFERLIGDRKKQERCRHKRRHPPPPEEMEDEVALDRDPLPGYVQAFDRDSIQKAVDDQFNTDDDNQLIEIERLVSANRTLLSCATALCYLYTAKALPERFHPIIPLLTRAAAAPVVGVAGRALVAILSLVNTPANEEPVLQNHFAKSVVALIGRVGKEEDTASIQTLNAALSCLSTLLTSENEETVKAVKADVTADTISPLSSHSDESVQNSAEIVVELLSYLDQEEENIQARLKELSSEKESISLSFVFIPLVYGEPESGLSDKFREDTKFYYLLLSVHANEEMHLQSSQLDTLATGLLTLLPVDSKEWAATFKAEDVVIASLTLGLIKSFYHLSNLQDITMQFCLDVISNICQRTSHKTEESELAATIPHSTLLLYFALTLLSSLPTETSMDVPELSEIIYHLCLLSIGQFTTENAFLSTAEFPPNIISSLLVSTLPLFKDNPRVSLMAALFKTKTDESIRLRSATTSVSFSDINEEWVRNEIRQMAAELIWVFSGHIPFDQIFPKSSQNIQILPRLFTLFTSSSLSSPQLSATLNHILIAFSYYSRHASCKTLMREEEGLQSLLRLLTRTSSSKAPSIDIIQNSIRILWNCASEDENKVVIVNEGGVDFILSVLAMPTLDEATAQLASGALYILSQHPLCQDAIEQANGIPILCHHLHAQNVSITRHTTGILANTAQRASCCMTMVDSGGFETVLSILRNSLSEPITLPSSHVPYGQSAPLAAEIIDPHCVHNVLAILSHAVQHEPLRLYLHQLNVFSALVPFLLFRPLDQSRVSSLELLAENEQQELEALNLALSTISVTTLSPATRDLPSDSSVIPRLVSLVAWCTLFVEAPSQIVSPILHPLLHSLTALTHFSTVNVNKIMIVKSDGLPTLVRLLSRPPILSLPPLIPQNALTTLWNCARNEEIKDISRSVGVIDTLLALLDASIRSEVDLQTIETTLGALLSLTVNAENKSYVREHNGLPLLVSCLARFQITPHTPQHIPVLHTALTTLRNCCSNATNAVLFVQLGGCEYLFKCLSPHAPPSVTKEAVLLVKNLTLVDQNKKEIVLQQLHKPILELSLTSQNADVGRVANDIIRSLSSHPESRQLLSQDF</sequence>
<dbReference type="Gene3D" id="3.30.200.20">
    <property type="entry name" value="Phosphorylase Kinase, domain 1"/>
    <property type="match status" value="1"/>
</dbReference>
<dbReference type="Pfam" id="PF00069">
    <property type="entry name" value="Pkinase"/>
    <property type="match status" value="1"/>
</dbReference>
<organism evidence="3 4">
    <name type="scientific">Blattamonas nauphoetae</name>
    <dbReference type="NCBI Taxonomy" id="2049346"/>
    <lineage>
        <taxon>Eukaryota</taxon>
        <taxon>Metamonada</taxon>
        <taxon>Preaxostyla</taxon>
        <taxon>Oxymonadida</taxon>
        <taxon>Blattamonas</taxon>
    </lineage>
</organism>
<keyword evidence="3" id="KW-0723">Serine/threonine-protein kinase</keyword>
<dbReference type="SMART" id="SM00185">
    <property type="entry name" value="ARM"/>
    <property type="match status" value="9"/>
</dbReference>
<feature type="repeat" description="ARM" evidence="1">
    <location>
        <begin position="2026"/>
        <end position="2073"/>
    </location>
</feature>
<feature type="repeat" description="ARM" evidence="1">
    <location>
        <begin position="1669"/>
        <end position="1717"/>
    </location>
</feature>
<gene>
    <name evidence="3" type="ORF">BLNAU_10627</name>
</gene>
<dbReference type="PROSITE" id="PS50176">
    <property type="entry name" value="ARM_REPEAT"/>
    <property type="match status" value="3"/>
</dbReference>
<evidence type="ECO:0000256" key="1">
    <source>
        <dbReference type="PROSITE-ProRule" id="PRU00259"/>
    </source>
</evidence>
<evidence type="ECO:0000313" key="4">
    <source>
        <dbReference type="Proteomes" id="UP001281761"/>
    </source>
</evidence>
<keyword evidence="3" id="KW-0808">Transferase</keyword>
<dbReference type="InterPro" id="IPR016024">
    <property type="entry name" value="ARM-type_fold"/>
</dbReference>
<dbReference type="InterPro" id="IPR011009">
    <property type="entry name" value="Kinase-like_dom_sf"/>
</dbReference>